<organism evidence="3 4">
    <name type="scientific">Gemmata algarum</name>
    <dbReference type="NCBI Taxonomy" id="2975278"/>
    <lineage>
        <taxon>Bacteria</taxon>
        <taxon>Pseudomonadati</taxon>
        <taxon>Planctomycetota</taxon>
        <taxon>Planctomycetia</taxon>
        <taxon>Gemmatales</taxon>
        <taxon>Gemmataceae</taxon>
        <taxon>Gemmata</taxon>
    </lineage>
</organism>
<dbReference type="Gene3D" id="3.30.700.10">
    <property type="entry name" value="Glycoprotein, Type 4 Pilin"/>
    <property type="match status" value="1"/>
</dbReference>
<sequence length="291" mass="30525">MRDALRPGLSLLELLVAVAIIGVLIGLLLPAVQKVREAAIRSQSQNNLKQIGLALHTRADARSARLPEIDGGLSRRRFGPTPHMAAAKGMDGAVLHPSIGYPTGYFRMLVSPADPTLTARRAPIDGSDPTSGAPLVLDRSDEPATSYCSNAFVFTNRPTLNASFPDGLSQTIWFAERYAQCRSSASDYTNTIFGRATFADGGPVLGGDNLGHVYPVSAGSPPVANPSRLGATFQVRPTPDNCDPSVPQTPHASGMLVGLGDGSVRTAGAGIRAEVFWALVTPAGGEVLGDW</sequence>
<protein>
    <submittedName>
        <fullName evidence="3">DUF1559 domain-containing protein</fullName>
    </submittedName>
</protein>
<dbReference type="PANTHER" id="PTHR30093:SF2">
    <property type="entry name" value="TYPE II SECRETION SYSTEM PROTEIN H"/>
    <property type="match status" value="1"/>
</dbReference>
<evidence type="ECO:0000256" key="1">
    <source>
        <dbReference type="SAM" id="Phobius"/>
    </source>
</evidence>
<name>A0ABU5F4R1_9BACT</name>
<feature type="transmembrane region" description="Helical" evidence="1">
    <location>
        <begin position="12"/>
        <end position="32"/>
    </location>
</feature>
<keyword evidence="1" id="KW-0812">Transmembrane</keyword>
<keyword evidence="4" id="KW-1185">Reference proteome</keyword>
<evidence type="ECO:0000259" key="2">
    <source>
        <dbReference type="Pfam" id="PF07596"/>
    </source>
</evidence>
<gene>
    <name evidence="3" type="ORF">R5W23_004003</name>
</gene>
<dbReference type="InterPro" id="IPR045584">
    <property type="entry name" value="Pilin-like"/>
</dbReference>
<dbReference type="Proteomes" id="UP001272242">
    <property type="component" value="Unassembled WGS sequence"/>
</dbReference>
<feature type="domain" description="DUF1559" evidence="2">
    <location>
        <begin position="106"/>
        <end position="266"/>
    </location>
</feature>
<dbReference type="PANTHER" id="PTHR30093">
    <property type="entry name" value="GENERAL SECRETION PATHWAY PROTEIN G"/>
    <property type="match status" value="1"/>
</dbReference>
<proteinExistence type="predicted"/>
<keyword evidence="1" id="KW-1133">Transmembrane helix</keyword>
<comment type="caution">
    <text evidence="3">The sequence shown here is derived from an EMBL/GenBank/DDBJ whole genome shotgun (WGS) entry which is preliminary data.</text>
</comment>
<reference evidence="4" key="1">
    <citation type="journal article" date="2023" name="Mar. Drugs">
        <title>Gemmata algarum, a Novel Planctomycete Isolated from an Algal Mat, Displays Antimicrobial Activity.</title>
        <authorList>
            <person name="Kumar G."/>
            <person name="Kallscheuer N."/>
            <person name="Kashif M."/>
            <person name="Ahamad S."/>
            <person name="Jagadeeshwari U."/>
            <person name="Pannikurungottu S."/>
            <person name="Haufschild T."/>
            <person name="Kabuu M."/>
            <person name="Sasikala C."/>
            <person name="Jogler C."/>
            <person name="Ramana C."/>
        </authorList>
    </citation>
    <scope>NUCLEOTIDE SEQUENCE [LARGE SCALE GENOMIC DNA]</scope>
    <source>
        <strain evidence="4">JC673</strain>
    </source>
</reference>
<dbReference type="EMBL" id="JAXBLV010000216">
    <property type="protein sequence ID" value="MDY3562537.1"/>
    <property type="molecule type" value="Genomic_DNA"/>
</dbReference>
<dbReference type="NCBIfam" id="TIGR02532">
    <property type="entry name" value="IV_pilin_GFxxxE"/>
    <property type="match status" value="1"/>
</dbReference>
<feature type="domain" description="DUF1559" evidence="2">
    <location>
        <begin position="33"/>
        <end position="57"/>
    </location>
</feature>
<dbReference type="InterPro" id="IPR012902">
    <property type="entry name" value="N_methyl_site"/>
</dbReference>
<evidence type="ECO:0000313" key="3">
    <source>
        <dbReference type="EMBL" id="MDY3562537.1"/>
    </source>
</evidence>
<evidence type="ECO:0000313" key="4">
    <source>
        <dbReference type="Proteomes" id="UP001272242"/>
    </source>
</evidence>
<dbReference type="SUPFAM" id="SSF54523">
    <property type="entry name" value="Pili subunits"/>
    <property type="match status" value="1"/>
</dbReference>
<keyword evidence="1" id="KW-0472">Membrane</keyword>
<dbReference type="InterPro" id="IPR011453">
    <property type="entry name" value="DUF1559"/>
</dbReference>
<dbReference type="Pfam" id="PF07596">
    <property type="entry name" value="SBP_bac_10"/>
    <property type="match status" value="2"/>
</dbReference>
<dbReference type="RefSeq" id="WP_320688856.1">
    <property type="nucleotide sequence ID" value="NZ_JAXBLV010000216.1"/>
</dbReference>
<accession>A0ABU5F4R1</accession>